<sequence>MPLLWLAAHPAAGQSAMRAQGDTRALAPIERASSPDFPPLYFETEELELPLAPPEAVDTASPSGFSSFVQTVSSFFQVDTTKRRRFSLLALPEFSYGDEDGLGVGFTARLYINDFRPHPQGKARRQSYVDFSSHFTFKGNLSLSLRPTVYLLDERLLLRGYFGLGHYPSTFQAIGPDSAEDQKEDYDERSTRFRLATYWRWFENVYIGLGYYYYDYQVKDILEGGMLDQGTIPGCDGARISGLSLHYIYDSRDDPFVPLKGFYAQLDGYFNAHLLGSTQDYTKYLIDLRGYIPVGKDQLIALNFYSQIATGEVPFQDMASLSNGIHSRGYASGRYIDKNLMSLQAEYRYYFGRFGISAFAGTANVGDTPLKALKMDKFTFGGGLRLKPFRGQRMYFRGDVGFNTHGDVQFYLGIDELF</sequence>
<reference evidence="4" key="1">
    <citation type="submission" date="2020-10" db="EMBL/GenBank/DDBJ databases">
        <authorList>
            <person name="Gilroy R."/>
        </authorList>
    </citation>
    <scope>NUCLEOTIDE SEQUENCE</scope>
    <source>
        <strain evidence="4">1383</strain>
    </source>
</reference>
<dbReference type="InterPro" id="IPR000184">
    <property type="entry name" value="Bac_surfAg_D15"/>
</dbReference>
<name>A0A9D1H8K9_9FLAO</name>
<proteinExistence type="predicted"/>
<dbReference type="EMBL" id="DVLY01000031">
    <property type="protein sequence ID" value="HIT97466.1"/>
    <property type="molecule type" value="Genomic_DNA"/>
</dbReference>
<evidence type="ECO:0000256" key="2">
    <source>
        <dbReference type="ARBA" id="ARBA00023136"/>
    </source>
</evidence>
<dbReference type="Gene3D" id="2.40.160.50">
    <property type="entry name" value="membrane protein fhac: a member of the omp85/tpsb transporter family"/>
    <property type="match status" value="1"/>
</dbReference>
<dbReference type="AlphaFoldDB" id="A0A9D1H8K9"/>
<evidence type="ECO:0000313" key="5">
    <source>
        <dbReference type="Proteomes" id="UP000824161"/>
    </source>
</evidence>
<reference evidence="4" key="2">
    <citation type="journal article" date="2021" name="PeerJ">
        <title>Extensive microbial diversity within the chicken gut microbiome revealed by metagenomics and culture.</title>
        <authorList>
            <person name="Gilroy R."/>
            <person name="Ravi A."/>
            <person name="Getino M."/>
            <person name="Pursley I."/>
            <person name="Horton D.L."/>
            <person name="Alikhan N.F."/>
            <person name="Baker D."/>
            <person name="Gharbi K."/>
            <person name="Hall N."/>
            <person name="Watson M."/>
            <person name="Adriaenssens E.M."/>
            <person name="Foster-Nyarko E."/>
            <person name="Jarju S."/>
            <person name="Secka A."/>
            <person name="Antonio M."/>
            <person name="Oren A."/>
            <person name="Chaudhuri R.R."/>
            <person name="La Ragione R."/>
            <person name="Hildebrand F."/>
            <person name="Pallen M.J."/>
        </authorList>
    </citation>
    <scope>NUCLEOTIDE SEQUENCE</scope>
    <source>
        <strain evidence="4">1383</strain>
    </source>
</reference>
<comment type="caution">
    <text evidence="4">The sequence shown here is derived from an EMBL/GenBank/DDBJ whole genome shotgun (WGS) entry which is preliminary data.</text>
</comment>
<evidence type="ECO:0000259" key="3">
    <source>
        <dbReference type="Pfam" id="PF01103"/>
    </source>
</evidence>
<organism evidence="4 5">
    <name type="scientific">Candidatus Merdimorpha stercoravium</name>
    <dbReference type="NCBI Taxonomy" id="2840863"/>
    <lineage>
        <taxon>Bacteria</taxon>
        <taxon>Pseudomonadati</taxon>
        <taxon>Bacteroidota</taxon>
        <taxon>Flavobacteriia</taxon>
        <taxon>Flavobacteriales</taxon>
        <taxon>Candidatus Merdimorpha</taxon>
    </lineage>
</organism>
<feature type="domain" description="Bacterial surface antigen (D15)" evidence="3">
    <location>
        <begin position="150"/>
        <end position="373"/>
    </location>
</feature>
<evidence type="ECO:0000313" key="4">
    <source>
        <dbReference type="EMBL" id="HIT97466.1"/>
    </source>
</evidence>
<comment type="subcellular location">
    <subcellularLocation>
        <location evidence="1">Membrane</location>
    </subcellularLocation>
</comment>
<dbReference type="Pfam" id="PF01103">
    <property type="entry name" value="Omp85"/>
    <property type="match status" value="1"/>
</dbReference>
<accession>A0A9D1H8K9</accession>
<dbReference type="GO" id="GO:0019867">
    <property type="term" value="C:outer membrane"/>
    <property type="evidence" value="ECO:0007669"/>
    <property type="project" value="InterPro"/>
</dbReference>
<dbReference type="Proteomes" id="UP000824161">
    <property type="component" value="Unassembled WGS sequence"/>
</dbReference>
<evidence type="ECO:0000256" key="1">
    <source>
        <dbReference type="ARBA" id="ARBA00004370"/>
    </source>
</evidence>
<gene>
    <name evidence="4" type="ORF">IAC44_01355</name>
</gene>
<protein>
    <submittedName>
        <fullName evidence="4">BamA/TamA family outer membrane protein</fullName>
    </submittedName>
</protein>
<keyword evidence="2" id="KW-0472">Membrane</keyword>